<protein>
    <submittedName>
        <fullName evidence="3">Uncharacterized protein</fullName>
    </submittedName>
</protein>
<comment type="caution">
    <text evidence="3">The sequence shown here is derived from an EMBL/GenBank/DDBJ whole genome shotgun (WGS) entry which is preliminary data.</text>
</comment>
<keyword evidence="4" id="KW-1185">Reference proteome</keyword>
<sequence>MNSPPPMSARPQMQPVRHQSGGYVGGSVDSQSTLFPRPNYERWSSHINEIDTSFTSVEYHAYKDHSKRQLLVLLGGSTARFLITAGLCAAYILSVKLWQKRAVVDENHKRLFNAVTTGISLGLGLNIASSFKDLALNMRWPILHTRRRNLRELDLILNADSLSKLFKLVFITRRPWVIISCVLWLLSNQLAQTGIAVLNLTYGFDVNYSVVLFSDAKGNVSIPDMSHFYPNGDNADPQMADEEYTANLYGGLAFYGLDDIINQPKPKDIYKSANAMLWSNDMEHSFEMMFTDSPAKTTTDHRASSSYSDRRIKVTYFCEAHEVTGTVTDNSTSITVSNYGEVAVNNLISNDATNYFSRKGNYCEYNRRCSVVEAFENSGSGQWYYTCNITMSTTQNDPRNLSYVSDFMAHIATSSISLDGYADAPDNVVYNQVYPKNAPWGTAAHGDGDIMGFIIGMYALGSLAGTSLFNPRLYYQGAAPVVGSALTLGHPKYFYLIIALICGCHLLFIVIVAFWTNHVCLGPDTYLKMALLLRPIADALDEVSGGVGSGRRYEQAKKDTTVKYEKDGVNGRWHLKMLAS</sequence>
<dbReference type="Proteomes" id="UP000887226">
    <property type="component" value="Unassembled WGS sequence"/>
</dbReference>
<evidence type="ECO:0000313" key="3">
    <source>
        <dbReference type="EMBL" id="KAG9247581.1"/>
    </source>
</evidence>
<feature type="transmembrane region" description="Helical" evidence="2">
    <location>
        <begin position="70"/>
        <end position="92"/>
    </location>
</feature>
<evidence type="ECO:0000256" key="1">
    <source>
        <dbReference type="SAM" id="MobiDB-lite"/>
    </source>
</evidence>
<keyword evidence="2" id="KW-0812">Transmembrane</keyword>
<keyword evidence="2" id="KW-1133">Transmembrane helix</keyword>
<accession>A0A9P7Z971</accession>
<reference evidence="3" key="1">
    <citation type="journal article" date="2021" name="IMA Fungus">
        <title>Genomic characterization of three marine fungi, including Emericellopsis atlantica sp. nov. with signatures of a generalist lifestyle and marine biomass degradation.</title>
        <authorList>
            <person name="Hagestad O.C."/>
            <person name="Hou L."/>
            <person name="Andersen J.H."/>
            <person name="Hansen E.H."/>
            <person name="Altermark B."/>
            <person name="Li C."/>
            <person name="Kuhnert E."/>
            <person name="Cox R.J."/>
            <person name="Crous P.W."/>
            <person name="Spatafora J.W."/>
            <person name="Lail K."/>
            <person name="Amirebrahimi M."/>
            <person name="Lipzen A."/>
            <person name="Pangilinan J."/>
            <person name="Andreopoulos W."/>
            <person name="Hayes R.D."/>
            <person name="Ng V."/>
            <person name="Grigoriev I.V."/>
            <person name="Jackson S.A."/>
            <person name="Sutton T.D.S."/>
            <person name="Dobson A.D.W."/>
            <person name="Rama T."/>
        </authorList>
    </citation>
    <scope>NUCLEOTIDE SEQUENCE</scope>
    <source>
        <strain evidence="3">TRa3180A</strain>
    </source>
</reference>
<dbReference type="EMBL" id="MU253769">
    <property type="protein sequence ID" value="KAG9247581.1"/>
    <property type="molecule type" value="Genomic_DNA"/>
</dbReference>
<name>A0A9P7Z971_9HELO</name>
<feature type="region of interest" description="Disordered" evidence="1">
    <location>
        <begin position="1"/>
        <end position="28"/>
    </location>
</feature>
<dbReference type="OrthoDB" id="3596604at2759"/>
<dbReference type="AlphaFoldDB" id="A0A9P7Z971"/>
<proteinExistence type="predicted"/>
<organism evidence="3 4">
    <name type="scientific">Calycina marina</name>
    <dbReference type="NCBI Taxonomy" id="1763456"/>
    <lineage>
        <taxon>Eukaryota</taxon>
        <taxon>Fungi</taxon>
        <taxon>Dikarya</taxon>
        <taxon>Ascomycota</taxon>
        <taxon>Pezizomycotina</taxon>
        <taxon>Leotiomycetes</taxon>
        <taxon>Helotiales</taxon>
        <taxon>Pezizellaceae</taxon>
        <taxon>Calycina</taxon>
    </lineage>
</organism>
<evidence type="ECO:0000256" key="2">
    <source>
        <dbReference type="SAM" id="Phobius"/>
    </source>
</evidence>
<evidence type="ECO:0000313" key="4">
    <source>
        <dbReference type="Proteomes" id="UP000887226"/>
    </source>
</evidence>
<feature type="transmembrane region" description="Helical" evidence="2">
    <location>
        <begin position="112"/>
        <end position="131"/>
    </location>
</feature>
<keyword evidence="2" id="KW-0472">Membrane</keyword>
<gene>
    <name evidence="3" type="ORF">BJ878DRAFT_414632</name>
</gene>
<feature type="transmembrane region" description="Helical" evidence="2">
    <location>
        <begin position="493"/>
        <end position="515"/>
    </location>
</feature>